<proteinExistence type="predicted"/>
<name>A0A061R8Q9_9CHLO</name>
<dbReference type="AlphaFoldDB" id="A0A061R8Q9"/>
<feature type="region of interest" description="Disordered" evidence="1">
    <location>
        <begin position="1"/>
        <end position="31"/>
    </location>
</feature>
<gene>
    <name evidence="2" type="ORF">TSPGSL018_6605</name>
</gene>
<evidence type="ECO:0000256" key="1">
    <source>
        <dbReference type="SAM" id="MobiDB-lite"/>
    </source>
</evidence>
<accession>A0A061R8Q9</accession>
<feature type="compositionally biased region" description="Polar residues" evidence="1">
    <location>
        <begin position="1"/>
        <end position="11"/>
    </location>
</feature>
<organism evidence="2">
    <name type="scientific">Tetraselmis sp. GSL018</name>
    <dbReference type="NCBI Taxonomy" id="582737"/>
    <lineage>
        <taxon>Eukaryota</taxon>
        <taxon>Viridiplantae</taxon>
        <taxon>Chlorophyta</taxon>
        <taxon>core chlorophytes</taxon>
        <taxon>Chlorodendrophyceae</taxon>
        <taxon>Chlorodendrales</taxon>
        <taxon>Chlorodendraceae</taxon>
        <taxon>Tetraselmis</taxon>
    </lineage>
</organism>
<protein>
    <submittedName>
        <fullName evidence="2">Uncharacterized protein</fullName>
    </submittedName>
</protein>
<evidence type="ECO:0000313" key="2">
    <source>
        <dbReference type="EMBL" id="JAC69342.1"/>
    </source>
</evidence>
<sequence>EPQLMSCSSHSSGEHGLPPPPPPSFRSAPGNTAAFALPELAHPHGWEAQAAKAVP</sequence>
<reference evidence="2" key="1">
    <citation type="submission" date="2014-05" db="EMBL/GenBank/DDBJ databases">
        <title>The transcriptome of the halophilic microalga Tetraselmis sp. GSL018 isolated from the Great Salt Lake, Utah.</title>
        <authorList>
            <person name="Jinkerson R.E."/>
            <person name="D'Adamo S."/>
            <person name="Posewitz M.C."/>
        </authorList>
    </citation>
    <scope>NUCLEOTIDE SEQUENCE</scope>
    <source>
        <strain evidence="2">GSL018</strain>
    </source>
</reference>
<feature type="non-terminal residue" evidence="2">
    <location>
        <position position="1"/>
    </location>
</feature>
<dbReference type="EMBL" id="GBEZ01016950">
    <property type="protein sequence ID" value="JAC69342.1"/>
    <property type="molecule type" value="Transcribed_RNA"/>
</dbReference>